<dbReference type="EMBL" id="BFBR01000001">
    <property type="protein sequence ID" value="GBF56632.1"/>
    <property type="molecule type" value="Genomic_DNA"/>
</dbReference>
<feature type="transmembrane region" description="Helical" evidence="1">
    <location>
        <begin position="250"/>
        <end position="269"/>
    </location>
</feature>
<dbReference type="RefSeq" id="WP_108983498.1">
    <property type="nucleotide sequence ID" value="NZ_BFBR01000001.1"/>
</dbReference>
<evidence type="ECO:0008006" key="4">
    <source>
        <dbReference type="Google" id="ProtNLM"/>
    </source>
</evidence>
<name>A0A2P2E6E8_9PROT</name>
<dbReference type="AlphaFoldDB" id="A0A2P2E6E8"/>
<sequence length="352" mass="37409">MNKFLTLIRRDLADNRGALITTPIVIAAIMLVVTLFASLTGNARFGFDPEDFANGRNGAAVEGKAYIDTGSEAVAVRRGPDGKVTITRPNGETKTLDETMDAKAKATIETVLPVGTAAASLLPLGIAGIAILFVLAGALHDERKDRSILFWKSMPVSDLETAAAKLVSIVGIGLFFALAVTIVLNVAMTTIAVMTLGNVGITGVSASTVYLNGVKLWVVMAVALLIYIGWALPVYGWVSLVSAWAPKAPFIAAFAPLFVVPLVYMAISFRGNEHDPILSALWEPAGRLIGEPMFHEMTGVVEKSQDHIPTIQVDAMLAHLAANLGQPGFWAGLVLAAGFIYAASEIRRRRAL</sequence>
<organism evidence="2 3">
    <name type="scientific">Candidatus Phycosocius bacilliformis</name>
    <dbReference type="NCBI Taxonomy" id="1445552"/>
    <lineage>
        <taxon>Bacteria</taxon>
        <taxon>Pseudomonadati</taxon>
        <taxon>Pseudomonadota</taxon>
        <taxon>Alphaproteobacteria</taxon>
        <taxon>Caulobacterales</taxon>
        <taxon>Caulobacterales incertae sedis</taxon>
        <taxon>Candidatus Phycosocius</taxon>
    </lineage>
</organism>
<evidence type="ECO:0000313" key="3">
    <source>
        <dbReference type="Proteomes" id="UP000245086"/>
    </source>
</evidence>
<keyword evidence="1" id="KW-0812">Transmembrane</keyword>
<feature type="transmembrane region" description="Helical" evidence="1">
    <location>
        <begin position="216"/>
        <end position="238"/>
    </location>
</feature>
<accession>A0A2P2E6E8</accession>
<evidence type="ECO:0000256" key="1">
    <source>
        <dbReference type="SAM" id="Phobius"/>
    </source>
</evidence>
<gene>
    <name evidence="2" type="ORF">PbB2_00289</name>
</gene>
<dbReference type="Proteomes" id="UP000245086">
    <property type="component" value="Unassembled WGS sequence"/>
</dbReference>
<feature type="transmembrane region" description="Helical" evidence="1">
    <location>
        <begin position="20"/>
        <end position="39"/>
    </location>
</feature>
<keyword evidence="1" id="KW-0472">Membrane</keyword>
<reference evidence="2" key="1">
    <citation type="journal article" date="2018" name="Genome Announc.">
        <title>Draft Genome Sequence of "Candidatus Phycosocius bacilliformis," an Alphaproteobacterial Ectosymbiont of the Hydrocarbon-Producing Green Alga Botryococcus braunii.</title>
        <authorList>
            <person name="Tanabe Y."/>
            <person name="Yamaguchi H."/>
            <person name="Watanabe M.M."/>
        </authorList>
    </citation>
    <scope>NUCLEOTIDE SEQUENCE [LARGE SCALE GENOMIC DNA]</scope>
    <source>
        <strain evidence="2">BOTRYCO-2</strain>
    </source>
</reference>
<feature type="transmembrane region" description="Helical" evidence="1">
    <location>
        <begin position="166"/>
        <end position="196"/>
    </location>
</feature>
<evidence type="ECO:0000313" key="2">
    <source>
        <dbReference type="EMBL" id="GBF56632.1"/>
    </source>
</evidence>
<dbReference type="OrthoDB" id="118685at2"/>
<comment type="caution">
    <text evidence="2">The sequence shown here is derived from an EMBL/GenBank/DDBJ whole genome shotgun (WGS) entry which is preliminary data.</text>
</comment>
<feature type="transmembrane region" description="Helical" evidence="1">
    <location>
        <begin position="117"/>
        <end position="139"/>
    </location>
</feature>
<keyword evidence="1" id="KW-1133">Transmembrane helix</keyword>
<protein>
    <recommendedName>
        <fullName evidence="4">ABC transporter permease protein NatB</fullName>
    </recommendedName>
</protein>
<feature type="transmembrane region" description="Helical" evidence="1">
    <location>
        <begin position="327"/>
        <end position="344"/>
    </location>
</feature>
<proteinExistence type="predicted"/>
<keyword evidence="3" id="KW-1185">Reference proteome</keyword>